<keyword evidence="5" id="KW-1185">Reference proteome</keyword>
<dbReference type="EMBL" id="MPTB01000019">
    <property type="protein sequence ID" value="OMD46615.1"/>
    <property type="molecule type" value="Genomic_DNA"/>
</dbReference>
<evidence type="ECO:0000313" key="4">
    <source>
        <dbReference type="EMBL" id="OMD46615.1"/>
    </source>
</evidence>
<evidence type="ECO:0000313" key="5">
    <source>
        <dbReference type="Proteomes" id="UP000187412"/>
    </source>
</evidence>
<evidence type="ECO:0000313" key="3">
    <source>
        <dbReference type="EMBL" id="OMD45656.1"/>
    </source>
</evidence>
<dbReference type="RefSeq" id="WP_144024346.1">
    <property type="nucleotide sequence ID" value="NZ_MPTB01000019.1"/>
</dbReference>
<comment type="caution">
    <text evidence="3">The sequence shown here is derived from an EMBL/GenBank/DDBJ whole genome shotgun (WGS) entry which is preliminary data.</text>
</comment>
<keyword evidence="1" id="KW-0238">DNA-binding</keyword>
<protein>
    <submittedName>
        <fullName evidence="3">Transposase</fullName>
    </submittedName>
</protein>
<feature type="non-terminal residue" evidence="3">
    <location>
        <position position="1"/>
    </location>
</feature>
<gene>
    <name evidence="4" type="ORF">BSK56_15615</name>
    <name evidence="3" type="ORF">BSK56_18460</name>
</gene>
<organism evidence="3 5">
    <name type="scientific">Paenibacillus borealis</name>
    <dbReference type="NCBI Taxonomy" id="160799"/>
    <lineage>
        <taxon>Bacteria</taxon>
        <taxon>Bacillati</taxon>
        <taxon>Bacillota</taxon>
        <taxon>Bacilli</taxon>
        <taxon>Bacillales</taxon>
        <taxon>Paenibacillaceae</taxon>
        <taxon>Paenibacillus</taxon>
    </lineage>
</organism>
<name>A0ABX3H5E5_PAEBO</name>
<evidence type="ECO:0000256" key="1">
    <source>
        <dbReference type="ARBA" id="ARBA00023125"/>
    </source>
</evidence>
<sequence length="87" mass="9877">QNPKLSKSIADASWGEWVRQLTYKASWYGRTLRVADTFEPTSQQCHVCGTIHPEVKNLSIREWTCVACGTHHDRDENAAHNIKQVAV</sequence>
<feature type="domain" description="Cas12f1-like TNB" evidence="2">
    <location>
        <begin position="14"/>
        <end position="82"/>
    </location>
</feature>
<dbReference type="InterPro" id="IPR010095">
    <property type="entry name" value="Cas12f1-like_TNB"/>
</dbReference>
<accession>A0ABX3H5E5</accession>
<dbReference type="Pfam" id="PF07282">
    <property type="entry name" value="Cas12f1-like_TNB"/>
    <property type="match status" value="1"/>
</dbReference>
<evidence type="ECO:0000259" key="2">
    <source>
        <dbReference type="Pfam" id="PF07282"/>
    </source>
</evidence>
<proteinExistence type="predicted"/>
<reference evidence="3 5" key="1">
    <citation type="submission" date="2016-10" db="EMBL/GenBank/DDBJ databases">
        <title>Paenibacillus species isolates.</title>
        <authorList>
            <person name="Beno S.M."/>
        </authorList>
    </citation>
    <scope>NUCLEOTIDE SEQUENCE [LARGE SCALE GENOMIC DNA]</scope>
    <source>
        <strain evidence="3 5">FSL H7-0744</strain>
    </source>
</reference>
<dbReference type="Proteomes" id="UP000187412">
    <property type="component" value="Unassembled WGS sequence"/>
</dbReference>
<dbReference type="EMBL" id="MPTB01000024">
    <property type="protein sequence ID" value="OMD45656.1"/>
    <property type="molecule type" value="Genomic_DNA"/>
</dbReference>